<keyword evidence="3" id="KW-1185">Reference proteome</keyword>
<protein>
    <submittedName>
        <fullName evidence="2">Uncharacterized protein</fullName>
    </submittedName>
</protein>
<evidence type="ECO:0000313" key="3">
    <source>
        <dbReference type="Proteomes" id="UP000288929"/>
    </source>
</evidence>
<name>A0A410W690_9CORY</name>
<reference evidence="2 3" key="1">
    <citation type="submission" date="2019-01" db="EMBL/GenBank/DDBJ databases">
        <authorList>
            <person name="Ruckert C."/>
            <person name="Busche T."/>
            <person name="Kalinowski J."/>
        </authorList>
    </citation>
    <scope>NUCLEOTIDE SEQUENCE [LARGE SCALE GENOMIC DNA]</scope>
    <source>
        <strain evidence="2 3">136/3</strain>
    </source>
</reference>
<dbReference type="AlphaFoldDB" id="A0A410W690"/>
<gene>
    <name evidence="2" type="ORF">CPELA_00450</name>
</gene>
<dbReference type="KEGG" id="cpeg:CPELA_00450"/>
<dbReference type="Proteomes" id="UP000288929">
    <property type="component" value="Chromosome"/>
</dbReference>
<sequence>MNTFAWRRMLLDVCMWMPALISAIWLRLDFEPVTIKLGHSYWPVIVAAIMIGHAVCGLAFGVYRRGSGEQSPLSRTNVILTAAAVLMGGGVSRICCSGHTVSQRRDSKDRSLISGTHRRVPCALSSRNRDVGGAISRTRP</sequence>
<keyword evidence="1" id="KW-0472">Membrane</keyword>
<feature type="transmembrane region" description="Helical" evidence="1">
    <location>
        <begin position="40"/>
        <end position="63"/>
    </location>
</feature>
<evidence type="ECO:0000256" key="1">
    <source>
        <dbReference type="SAM" id="Phobius"/>
    </source>
</evidence>
<keyword evidence="1" id="KW-1133">Transmembrane helix</keyword>
<proteinExistence type="predicted"/>
<organism evidence="2 3">
    <name type="scientific">Corynebacterium pelargi</name>
    <dbReference type="NCBI Taxonomy" id="1471400"/>
    <lineage>
        <taxon>Bacteria</taxon>
        <taxon>Bacillati</taxon>
        <taxon>Actinomycetota</taxon>
        <taxon>Actinomycetes</taxon>
        <taxon>Mycobacteriales</taxon>
        <taxon>Corynebacteriaceae</taxon>
        <taxon>Corynebacterium</taxon>
    </lineage>
</organism>
<keyword evidence="1" id="KW-0812">Transmembrane</keyword>
<evidence type="ECO:0000313" key="2">
    <source>
        <dbReference type="EMBL" id="QAU51394.1"/>
    </source>
</evidence>
<dbReference type="EMBL" id="CP035299">
    <property type="protein sequence ID" value="QAU51394.1"/>
    <property type="molecule type" value="Genomic_DNA"/>
</dbReference>
<feature type="transmembrane region" description="Helical" evidence="1">
    <location>
        <begin position="9"/>
        <end position="28"/>
    </location>
</feature>
<accession>A0A410W690</accession>